<comment type="similarity">
    <text evidence="1">Belongs to the peptidase M17 family.</text>
</comment>
<dbReference type="EMBL" id="PFEV01000063">
    <property type="protein sequence ID" value="PIV71130.1"/>
    <property type="molecule type" value="Genomic_DNA"/>
</dbReference>
<dbReference type="PROSITE" id="PS00631">
    <property type="entry name" value="CYTOSOL_AP"/>
    <property type="match status" value="1"/>
</dbReference>
<dbReference type="SUPFAM" id="SSF53187">
    <property type="entry name" value="Zn-dependent exopeptidases"/>
    <property type="match status" value="1"/>
</dbReference>
<name>A0A2M7EKP4_9BACT</name>
<evidence type="ECO:0000256" key="3">
    <source>
        <dbReference type="ARBA" id="ARBA00022670"/>
    </source>
</evidence>
<dbReference type="InterPro" id="IPR000819">
    <property type="entry name" value="Peptidase_M17_C"/>
</dbReference>
<dbReference type="InterPro" id="IPR011356">
    <property type="entry name" value="Leucine_aapep/pepB"/>
</dbReference>
<evidence type="ECO:0000259" key="5">
    <source>
        <dbReference type="PROSITE" id="PS00631"/>
    </source>
</evidence>
<dbReference type="GO" id="GO:0006508">
    <property type="term" value="P:proteolysis"/>
    <property type="evidence" value="ECO:0007669"/>
    <property type="project" value="UniProtKB-KW"/>
</dbReference>
<evidence type="ECO:0000256" key="4">
    <source>
        <dbReference type="ARBA" id="ARBA00022801"/>
    </source>
</evidence>
<dbReference type="PANTHER" id="PTHR11963:SF23">
    <property type="entry name" value="CYTOSOL AMINOPEPTIDASE"/>
    <property type="match status" value="1"/>
</dbReference>
<evidence type="ECO:0000256" key="2">
    <source>
        <dbReference type="ARBA" id="ARBA00022438"/>
    </source>
</evidence>
<dbReference type="AlphaFoldDB" id="A0A2M7EKP4"/>
<dbReference type="GO" id="GO:0070006">
    <property type="term" value="F:metalloaminopeptidase activity"/>
    <property type="evidence" value="ECO:0007669"/>
    <property type="project" value="InterPro"/>
</dbReference>
<keyword evidence="4" id="KW-0378">Hydrolase</keyword>
<dbReference type="PRINTS" id="PR00481">
    <property type="entry name" value="LAMNOPPTDASE"/>
</dbReference>
<reference evidence="7" key="1">
    <citation type="submission" date="2017-09" db="EMBL/GenBank/DDBJ databases">
        <title>Depth-based differentiation of microbial function through sediment-hosted aquifers and enrichment of novel symbionts in the deep terrestrial subsurface.</title>
        <authorList>
            <person name="Probst A.J."/>
            <person name="Ladd B."/>
            <person name="Jarett J.K."/>
            <person name="Geller-Mcgrath D.E."/>
            <person name="Sieber C.M.K."/>
            <person name="Emerson J.B."/>
            <person name="Anantharaman K."/>
            <person name="Thomas B.C."/>
            <person name="Malmstrom R."/>
            <person name="Stieglmeier M."/>
            <person name="Klingl A."/>
            <person name="Woyke T."/>
            <person name="Ryan C.M."/>
            <person name="Banfield J.F."/>
        </authorList>
    </citation>
    <scope>NUCLEOTIDE SEQUENCE [LARGE SCALE GENOMIC DNA]</scope>
</reference>
<dbReference type="CDD" id="cd00433">
    <property type="entry name" value="Peptidase_M17"/>
    <property type="match status" value="1"/>
</dbReference>
<keyword evidence="3" id="KW-0645">Protease</keyword>
<gene>
    <name evidence="6" type="ORF">COW57_01265</name>
</gene>
<comment type="caution">
    <text evidence="6">The sequence shown here is derived from an EMBL/GenBank/DDBJ whole genome shotgun (WGS) entry which is preliminary data.</text>
</comment>
<dbReference type="GO" id="GO:0005737">
    <property type="term" value="C:cytoplasm"/>
    <property type="evidence" value="ECO:0007669"/>
    <property type="project" value="InterPro"/>
</dbReference>
<feature type="domain" description="Cytosol aminopeptidase" evidence="5">
    <location>
        <begin position="169"/>
        <end position="176"/>
    </location>
</feature>
<dbReference type="Proteomes" id="UP000228762">
    <property type="component" value="Unassembled WGS sequence"/>
</dbReference>
<keyword evidence="2 6" id="KW-0031">Aminopeptidase</keyword>
<evidence type="ECO:0000313" key="7">
    <source>
        <dbReference type="Proteomes" id="UP000228762"/>
    </source>
</evidence>
<proteinExistence type="inferred from homology"/>
<evidence type="ECO:0000256" key="1">
    <source>
        <dbReference type="ARBA" id="ARBA00009528"/>
    </source>
</evidence>
<evidence type="ECO:0000313" key="6">
    <source>
        <dbReference type="EMBL" id="PIV71130.1"/>
    </source>
</evidence>
<feature type="non-terminal residue" evidence="6">
    <location>
        <position position="1"/>
    </location>
</feature>
<organism evidence="6 7">
    <name type="scientific">Candidatus Roizmanbacteria bacterium CG17_big_fil_post_rev_8_21_14_2_50_39_7</name>
    <dbReference type="NCBI Taxonomy" id="1974858"/>
    <lineage>
        <taxon>Bacteria</taxon>
        <taxon>Candidatus Roizmaniibacteriota</taxon>
    </lineage>
</organism>
<dbReference type="Gene3D" id="3.40.630.10">
    <property type="entry name" value="Zn peptidases"/>
    <property type="match status" value="1"/>
</dbReference>
<protein>
    <submittedName>
        <fullName evidence="6">Leucyl aminopeptidase</fullName>
    </submittedName>
</protein>
<dbReference type="Pfam" id="PF00883">
    <property type="entry name" value="Peptidase_M17"/>
    <property type="match status" value="1"/>
</dbReference>
<accession>A0A2M7EKP4</accession>
<sequence length="318" mass="34313">ANILTRDLVNMPGSHVYPEVLAEQAKKIEKKSGGLVSVQILDEAECKKLGMGAFLCVGQGSDKKSEFIVLHYKGKGTKKLALIGKSITFDTGGLSLKPGDSMMDMKLDMAGGATILGIFEYLASQHPEIFAFSDVYGVLPAAENMPSGRAIKPGDIVTAMNGKTIEVLNTDAEGRLVLADALVYSEEALKADYIIDFATLTGACTVALGHDLAGLFTNNDQFENIYDAYAKKAGDDYWRMPLFEAYGEQMKSTVADLKNIGGGRYGGAITAAMFLKEFVARAQWMHIDIAGPAHHEKSGATGWGVLSVIYFLEHQKKI</sequence>
<dbReference type="GO" id="GO:0030145">
    <property type="term" value="F:manganese ion binding"/>
    <property type="evidence" value="ECO:0007669"/>
    <property type="project" value="InterPro"/>
</dbReference>
<dbReference type="PANTHER" id="PTHR11963">
    <property type="entry name" value="LEUCINE AMINOPEPTIDASE-RELATED"/>
    <property type="match status" value="1"/>
</dbReference>